<proteinExistence type="predicted"/>
<comment type="caution">
    <text evidence="3">The sequence shown here is derived from an EMBL/GenBank/DDBJ whole genome shotgun (WGS) entry which is preliminary data.</text>
</comment>
<gene>
    <name evidence="3" type="ORF">ESU54_16780</name>
</gene>
<evidence type="ECO:0000256" key="1">
    <source>
        <dbReference type="ARBA" id="ARBA00022729"/>
    </source>
</evidence>
<keyword evidence="1" id="KW-0732">Signal</keyword>
<feature type="domain" description="Secretion system C-terminal sorting" evidence="2">
    <location>
        <begin position="210"/>
        <end position="275"/>
    </location>
</feature>
<evidence type="ECO:0000313" key="3">
    <source>
        <dbReference type="EMBL" id="TXD71481.1"/>
    </source>
</evidence>
<dbReference type="InterPro" id="IPR026444">
    <property type="entry name" value="Secre_tail"/>
</dbReference>
<dbReference type="AlphaFoldDB" id="A0A5C6YV54"/>
<reference evidence="3 4" key="1">
    <citation type="submission" date="2019-08" db="EMBL/GenBank/DDBJ databases">
        <title>Genome of Aequorivita antarctica SW49 (type strain).</title>
        <authorList>
            <person name="Bowman J.P."/>
        </authorList>
    </citation>
    <scope>NUCLEOTIDE SEQUENCE [LARGE SCALE GENOMIC DNA]</scope>
    <source>
        <strain evidence="3 4">SW49</strain>
    </source>
</reference>
<keyword evidence="4" id="KW-1185">Reference proteome</keyword>
<dbReference type="NCBIfam" id="TIGR04183">
    <property type="entry name" value="Por_Secre_tail"/>
    <property type="match status" value="1"/>
</dbReference>
<sequence>MPFVMYGDLVGGGTACNESNPSNGFENGYTSSVDTAQMIATDLTVAINENMSFNKATVNFIMPDGDAVVSADIIVYADDFGGLPDPGNIIASQTGVVPSSQTVLGDFPAAPSLDVSEIVFDLAPIALAGQGAFPTTYWVSVYVTTTSGTGGPGYWETTTASIVGYPSVYSPDGGVTWLVATGADDLVYNFEGDCDPLSVADNTLGGFTFYPNPTNGALSLKAVKNIDTVAIYNLLGQSVLNSKIGATTSNLDISGLTTGTYIMKVTVDGQTGTYKVLKN</sequence>
<protein>
    <submittedName>
        <fullName evidence="3">T9SS type A sorting domain-containing protein</fullName>
    </submittedName>
</protein>
<accession>A0A5C6YV54</accession>
<dbReference type="OrthoDB" id="862563at2"/>
<dbReference type="Pfam" id="PF18962">
    <property type="entry name" value="Por_Secre_tail"/>
    <property type="match status" value="1"/>
</dbReference>
<evidence type="ECO:0000259" key="2">
    <source>
        <dbReference type="Pfam" id="PF18962"/>
    </source>
</evidence>
<evidence type="ECO:0000313" key="4">
    <source>
        <dbReference type="Proteomes" id="UP000321497"/>
    </source>
</evidence>
<organism evidence="3 4">
    <name type="scientific">Aequorivita antarctica</name>
    <dbReference type="NCBI Taxonomy" id="153266"/>
    <lineage>
        <taxon>Bacteria</taxon>
        <taxon>Pseudomonadati</taxon>
        <taxon>Bacteroidota</taxon>
        <taxon>Flavobacteriia</taxon>
        <taxon>Flavobacteriales</taxon>
        <taxon>Flavobacteriaceae</taxon>
        <taxon>Aequorivita</taxon>
    </lineage>
</organism>
<dbReference type="EMBL" id="VORT01000018">
    <property type="protein sequence ID" value="TXD71481.1"/>
    <property type="molecule type" value="Genomic_DNA"/>
</dbReference>
<name>A0A5C6YV54_9FLAO</name>
<dbReference type="Proteomes" id="UP000321497">
    <property type="component" value="Unassembled WGS sequence"/>
</dbReference>